<accession>A0ABW5EF46</accession>
<keyword evidence="2" id="KW-1185">Reference proteome</keyword>
<dbReference type="SUPFAM" id="SSF143422">
    <property type="entry name" value="Transposase IS200-like"/>
    <property type="match status" value="1"/>
</dbReference>
<sequence length="107" mass="12247">MDISWFMRMLNESIAREANREDQCTGRFWEGRFKSQALLDERALAACMAYVDLNPIRAKLAETPEASNHTSIRRRISAAKDGRQPKLLLPFAGNPRRTMPVGIPFRL</sequence>
<dbReference type="PANTHER" id="PTHR34322:SF2">
    <property type="entry name" value="TRANSPOSASE IS200-LIKE DOMAIN-CONTAINING PROTEIN"/>
    <property type="match status" value="1"/>
</dbReference>
<evidence type="ECO:0000313" key="2">
    <source>
        <dbReference type="Proteomes" id="UP001597425"/>
    </source>
</evidence>
<reference evidence="2" key="1">
    <citation type="journal article" date="2019" name="Int. J. Syst. Evol. Microbiol.">
        <title>The Global Catalogue of Microorganisms (GCM) 10K type strain sequencing project: providing services to taxonomists for standard genome sequencing and annotation.</title>
        <authorList>
            <consortium name="The Broad Institute Genomics Platform"/>
            <consortium name="The Broad Institute Genome Sequencing Center for Infectious Disease"/>
            <person name="Wu L."/>
            <person name="Ma J."/>
        </authorList>
    </citation>
    <scope>NUCLEOTIDE SEQUENCE [LARGE SCALE GENOMIC DNA]</scope>
    <source>
        <strain evidence="2">KCTC 12848</strain>
    </source>
</reference>
<proteinExistence type="predicted"/>
<dbReference type="Proteomes" id="UP001597425">
    <property type="component" value="Unassembled WGS sequence"/>
</dbReference>
<protein>
    <submittedName>
        <fullName evidence="1">Transposase</fullName>
    </submittedName>
</protein>
<dbReference type="InterPro" id="IPR036515">
    <property type="entry name" value="Transposase_17_sf"/>
</dbReference>
<evidence type="ECO:0000313" key="1">
    <source>
        <dbReference type="EMBL" id="MFD2311802.1"/>
    </source>
</evidence>
<name>A0ABW5EF46_9GAMM</name>
<dbReference type="PANTHER" id="PTHR34322">
    <property type="entry name" value="TRANSPOSASE, Y1_TNP DOMAIN-CONTAINING"/>
    <property type="match status" value="1"/>
</dbReference>
<comment type="caution">
    <text evidence="1">The sequence shown here is derived from an EMBL/GenBank/DDBJ whole genome shotgun (WGS) entry which is preliminary data.</text>
</comment>
<dbReference type="EMBL" id="JBHUJD010000022">
    <property type="protein sequence ID" value="MFD2311802.1"/>
    <property type="molecule type" value="Genomic_DNA"/>
</dbReference>
<gene>
    <name evidence="1" type="ORF">ACFSKX_15340</name>
</gene>
<organism evidence="1 2">
    <name type="scientific">Microbulbifer halophilus</name>
    <dbReference type="NCBI Taxonomy" id="453963"/>
    <lineage>
        <taxon>Bacteria</taxon>
        <taxon>Pseudomonadati</taxon>
        <taxon>Pseudomonadota</taxon>
        <taxon>Gammaproteobacteria</taxon>
        <taxon>Cellvibrionales</taxon>
        <taxon>Microbulbiferaceae</taxon>
        <taxon>Microbulbifer</taxon>
    </lineage>
</organism>
<dbReference type="Gene3D" id="3.30.70.1290">
    <property type="entry name" value="Transposase IS200-like"/>
    <property type="match status" value="1"/>
</dbReference>